<dbReference type="OrthoDB" id="1742514at2759"/>
<name>A0A7J0GEY5_9ERIC</name>
<accession>A0A7J0GEY5</accession>
<evidence type="ECO:0000313" key="2">
    <source>
        <dbReference type="Proteomes" id="UP000585474"/>
    </source>
</evidence>
<dbReference type="InterPro" id="IPR035979">
    <property type="entry name" value="RBD_domain_sf"/>
</dbReference>
<dbReference type="InterPro" id="IPR012677">
    <property type="entry name" value="Nucleotide-bd_a/b_plait_sf"/>
</dbReference>
<sequence>MADAKGDIGNIGEGWRMATRRRCHGGLRVRHGSGNVVDAFIPKKRSQRQNTRLGFVRLYSRKEVDQAINYLNGVITRDHKFFCGIREVVRGEKNLNSTSTVTIKARGEGNAWLYRSMVAQLSSLRTLESVVENLNFANRKDVQARHIGGKTVTITFPSTECLEEIEEGKSLEWIKEDDRDWGPKPFEFINAWLSDEMCLPLMEKTWADVQIQGCAGFRMFKKIQAVKSALKSWNKEIFCDLRVKLLEVQKNLSALDLKAEESPRRRVNIWKGNY</sequence>
<dbReference type="Proteomes" id="UP000585474">
    <property type="component" value="Unassembled WGS sequence"/>
</dbReference>
<dbReference type="Gene3D" id="3.30.70.330">
    <property type="match status" value="1"/>
</dbReference>
<reference evidence="1 2" key="1">
    <citation type="submission" date="2019-07" db="EMBL/GenBank/DDBJ databases">
        <title>De Novo Assembly of kiwifruit Actinidia rufa.</title>
        <authorList>
            <person name="Sugita-Konishi S."/>
            <person name="Sato K."/>
            <person name="Mori E."/>
            <person name="Abe Y."/>
            <person name="Kisaki G."/>
            <person name="Hamano K."/>
            <person name="Suezawa K."/>
            <person name="Otani M."/>
            <person name="Fukuda T."/>
            <person name="Manabe T."/>
            <person name="Gomi K."/>
            <person name="Tabuchi M."/>
            <person name="Akimitsu K."/>
            <person name="Kataoka I."/>
        </authorList>
    </citation>
    <scope>NUCLEOTIDE SEQUENCE [LARGE SCALE GENOMIC DNA]</scope>
    <source>
        <strain evidence="2">cv. Fuchu</strain>
    </source>
</reference>
<gene>
    <name evidence="1" type="ORF">Acr_20g0011620</name>
</gene>
<proteinExistence type="predicted"/>
<protein>
    <submittedName>
        <fullName evidence="1">Uncharacterized protein</fullName>
    </submittedName>
</protein>
<dbReference type="SUPFAM" id="SSF54928">
    <property type="entry name" value="RNA-binding domain, RBD"/>
    <property type="match status" value="1"/>
</dbReference>
<comment type="caution">
    <text evidence="1">The sequence shown here is derived from an EMBL/GenBank/DDBJ whole genome shotgun (WGS) entry which is preliminary data.</text>
</comment>
<dbReference type="GO" id="GO:0003676">
    <property type="term" value="F:nucleic acid binding"/>
    <property type="evidence" value="ECO:0007669"/>
    <property type="project" value="InterPro"/>
</dbReference>
<dbReference type="EMBL" id="BJWL01000020">
    <property type="protein sequence ID" value="GFZ09354.1"/>
    <property type="molecule type" value="Genomic_DNA"/>
</dbReference>
<organism evidence="1 2">
    <name type="scientific">Actinidia rufa</name>
    <dbReference type="NCBI Taxonomy" id="165716"/>
    <lineage>
        <taxon>Eukaryota</taxon>
        <taxon>Viridiplantae</taxon>
        <taxon>Streptophyta</taxon>
        <taxon>Embryophyta</taxon>
        <taxon>Tracheophyta</taxon>
        <taxon>Spermatophyta</taxon>
        <taxon>Magnoliopsida</taxon>
        <taxon>eudicotyledons</taxon>
        <taxon>Gunneridae</taxon>
        <taxon>Pentapetalae</taxon>
        <taxon>asterids</taxon>
        <taxon>Ericales</taxon>
        <taxon>Actinidiaceae</taxon>
        <taxon>Actinidia</taxon>
    </lineage>
</organism>
<evidence type="ECO:0000313" key="1">
    <source>
        <dbReference type="EMBL" id="GFZ09354.1"/>
    </source>
</evidence>
<keyword evidence="2" id="KW-1185">Reference proteome</keyword>
<dbReference type="AlphaFoldDB" id="A0A7J0GEY5"/>